<dbReference type="AlphaFoldDB" id="Q1Q275"/>
<evidence type="ECO:0000313" key="5">
    <source>
        <dbReference type="EMBL" id="CAJ74107.1"/>
    </source>
</evidence>
<sequence length="393" mass="42115">MSGRILITGIGFITPIKPFQGVNEFWHALCSGQDLIKKTRLPLLEIDGEWPMAEISLSCITQTVQPEDKFQYLMKRALNMAIEDANLKDCSNIGFSMGTVLGNMLLKEKKLADAKKQKKEYCGEQDSLSNVTLQFSSLYNLNGPKYTVSTACTSGTDAIGIAARSILSGKTDIMIAGGADILSDFAIIGFHALQAITTDKVRPFDKNRSGLALGEGASFVVLESEKSAAKRNAKVYGRVMGYASRADANHLTGPHREGRGLAEAIDRAMGQSGVKPGDINYINAHGTGTVYNDLMETKAIKRVFGRLAYDIPISSTKSMLGHSLGAAGAIEAICCLLAIKNGIVPPTINFQECDPDCDLDYTPNIARNHHVKMAMSLSAGFGGQNSAIILGGA</sequence>
<dbReference type="SMART" id="SM00825">
    <property type="entry name" value="PKS_KS"/>
    <property type="match status" value="1"/>
</dbReference>
<dbReference type="Proteomes" id="UP000221734">
    <property type="component" value="Chromosome Kuenenia_stuttgartiensis_MBR1"/>
</dbReference>
<reference evidence="6 9" key="5">
    <citation type="submission" date="2020-02" db="EMBL/GenBank/DDBJ databases">
        <title>Newly sequenced genome of strain CSTR1 showed variability in Candidatus Kuenenia stuttgartiensis genomes.</title>
        <authorList>
            <person name="Ding C."/>
            <person name="Adrian L."/>
        </authorList>
    </citation>
    <scope>NUCLEOTIDE SEQUENCE [LARGE SCALE GENOMIC DNA]</scope>
    <source>
        <strain evidence="6 9">CSTR1</strain>
    </source>
</reference>
<dbReference type="EMBL" id="CT573071">
    <property type="protein sequence ID" value="CAJ74107.1"/>
    <property type="molecule type" value="Genomic_DNA"/>
</dbReference>
<dbReference type="InterPro" id="IPR014031">
    <property type="entry name" value="Ketoacyl_synth_C"/>
</dbReference>
<reference evidence="5" key="2">
    <citation type="submission" date="2006-01" db="EMBL/GenBank/DDBJ databases">
        <authorList>
            <person name="Genoscope"/>
        </authorList>
    </citation>
    <scope>NUCLEOTIDE SEQUENCE</scope>
</reference>
<protein>
    <submittedName>
        <fullName evidence="6">Putative beta-ketoacyl (Acyl carrier protein) synthase II</fullName>
    </submittedName>
    <submittedName>
        <fullName evidence="5">Similar to beta-ketoacyl (Acyl carrier protein ) synthase II</fullName>
        <ecNumber evidence="5 6">2.3.1.41</ecNumber>
    </submittedName>
</protein>
<dbReference type="RefSeq" id="WP_099324152.1">
    <property type="nucleotide sequence ID" value="NZ_CP049055.1"/>
</dbReference>
<comment type="similarity">
    <text evidence="1 3">Belongs to the thiolase-like superfamily. Beta-ketoacyl-ACP synthases family.</text>
</comment>
<organism evidence="5">
    <name type="scientific">Kuenenia stuttgartiensis</name>
    <dbReference type="NCBI Taxonomy" id="174633"/>
    <lineage>
        <taxon>Bacteria</taxon>
        <taxon>Pseudomonadati</taxon>
        <taxon>Planctomycetota</taxon>
        <taxon>Candidatus Brocadiia</taxon>
        <taxon>Candidatus Brocadiales</taxon>
        <taxon>Candidatus Brocadiaceae</taxon>
        <taxon>Candidatus Kuenenia</taxon>
    </lineage>
</organism>
<accession>Q1Q275</accession>
<feature type="domain" description="Ketosynthase family 3 (KS3)" evidence="4">
    <location>
        <begin position="2"/>
        <end position="392"/>
    </location>
</feature>
<dbReference type="EMBL" id="LT934425">
    <property type="protein sequence ID" value="SOH03297.1"/>
    <property type="molecule type" value="Genomic_DNA"/>
</dbReference>
<dbReference type="SUPFAM" id="SSF53901">
    <property type="entry name" value="Thiolase-like"/>
    <property type="match status" value="2"/>
</dbReference>
<dbReference type="GO" id="GO:0004315">
    <property type="term" value="F:3-oxoacyl-[acyl-carrier-protein] synthase activity"/>
    <property type="evidence" value="ECO:0007669"/>
    <property type="project" value="UniProtKB-EC"/>
</dbReference>
<dbReference type="Pfam" id="PF02801">
    <property type="entry name" value="Ketoacyl-synt_C"/>
    <property type="match status" value="1"/>
</dbReference>
<reference evidence="5" key="1">
    <citation type="journal article" date="2006" name="Nature">
        <title>Deciphering the evolution and metabolism of an anammox bacterium from a community genome.</title>
        <authorList>
            <person name="Strous M."/>
            <person name="Pelletier E."/>
            <person name="Mangenot S."/>
            <person name="Rattei T."/>
            <person name="Lehner A."/>
            <person name="Taylor M.W."/>
            <person name="Horn M."/>
            <person name="Daims H."/>
            <person name="Bartol-Mavel D."/>
            <person name="Wincker P."/>
            <person name="Barbe V."/>
            <person name="Fonknechten N."/>
            <person name="Vallenet D."/>
            <person name="Segurens B."/>
            <person name="Schenowitz-Truong C."/>
            <person name="Medigue C."/>
            <person name="Collingro A."/>
            <person name="Snel B."/>
            <person name="Dutilh B.E."/>
            <person name="OpDenCamp H.J.M."/>
            <person name="vanDerDrift C."/>
            <person name="Cirpus I."/>
            <person name="vanDePas-Schoonen K.T."/>
            <person name="Harhangi H.R."/>
            <person name="vanNiftrik L."/>
            <person name="Schmid M."/>
            <person name="Keltjens J."/>
            <person name="vanDeVossenberg J."/>
            <person name="Kartal B."/>
            <person name="Meier H."/>
            <person name="Frishman D."/>
            <person name="Huynen M.A."/>
            <person name="Mewes H."/>
            <person name="Weissenbach J."/>
            <person name="Jetten M.S.M."/>
            <person name="Wagner M."/>
            <person name="LePaslier D."/>
        </authorList>
    </citation>
    <scope>NUCLEOTIDE SEQUENCE</scope>
</reference>
<dbReference type="GO" id="GO:0006633">
    <property type="term" value="P:fatty acid biosynthetic process"/>
    <property type="evidence" value="ECO:0007669"/>
    <property type="project" value="TreeGrafter"/>
</dbReference>
<dbReference type="Pfam" id="PF00109">
    <property type="entry name" value="ketoacyl-synt"/>
    <property type="match status" value="1"/>
</dbReference>
<evidence type="ECO:0000256" key="2">
    <source>
        <dbReference type="ARBA" id="ARBA00022679"/>
    </source>
</evidence>
<dbReference type="InterPro" id="IPR000794">
    <property type="entry name" value="Beta-ketoacyl_synthase"/>
</dbReference>
<dbReference type="PANTHER" id="PTHR11712:SF336">
    <property type="entry name" value="3-OXOACYL-[ACYL-CARRIER-PROTEIN] SYNTHASE, MITOCHONDRIAL"/>
    <property type="match status" value="1"/>
</dbReference>
<dbReference type="KEGG" id="kst:KSMBR1_0786"/>
<dbReference type="Gene3D" id="3.40.47.10">
    <property type="match status" value="1"/>
</dbReference>
<dbReference type="PROSITE" id="PS52004">
    <property type="entry name" value="KS3_2"/>
    <property type="match status" value="1"/>
</dbReference>
<evidence type="ECO:0000256" key="3">
    <source>
        <dbReference type="RuleBase" id="RU003694"/>
    </source>
</evidence>
<keyword evidence="2 3" id="KW-0808">Transferase</keyword>
<dbReference type="EC" id="2.3.1.41" evidence="5 6"/>
<reference evidence="7" key="4">
    <citation type="submission" date="2017-10" db="EMBL/GenBank/DDBJ databases">
        <authorList>
            <person name="Banno H."/>
            <person name="Chua N.-H."/>
        </authorList>
    </citation>
    <scope>NUCLEOTIDE SEQUENCE [LARGE SCALE GENOMIC DNA]</scope>
    <source>
        <strain evidence="7">Kuenenia_mbr1_ru-nijmegen</strain>
    </source>
</reference>
<dbReference type="InterPro" id="IPR014030">
    <property type="entry name" value="Ketoacyl_synth_N"/>
</dbReference>
<dbReference type="OrthoDB" id="9808669at2"/>
<dbReference type="EMBL" id="CP049055">
    <property type="protein sequence ID" value="QII11137.1"/>
    <property type="molecule type" value="Genomic_DNA"/>
</dbReference>
<reference evidence="8" key="3">
    <citation type="submission" date="2017-10" db="EMBL/GenBank/DDBJ databases">
        <authorList>
            <person name="Frank J."/>
        </authorList>
    </citation>
    <scope>NUCLEOTIDE SEQUENCE [LARGE SCALE GENOMIC DNA]</scope>
</reference>
<dbReference type="Proteomes" id="UP000501926">
    <property type="component" value="Chromosome"/>
</dbReference>
<keyword evidence="8" id="KW-1185">Reference proteome</keyword>
<keyword evidence="5" id="KW-0012">Acyltransferase</keyword>
<evidence type="ECO:0000313" key="8">
    <source>
        <dbReference type="Proteomes" id="UP000221734"/>
    </source>
</evidence>
<evidence type="ECO:0000313" key="7">
    <source>
        <dbReference type="EMBL" id="SOH03297.1"/>
    </source>
</evidence>
<dbReference type="InterPro" id="IPR016039">
    <property type="entry name" value="Thiolase-like"/>
</dbReference>
<evidence type="ECO:0000313" key="9">
    <source>
        <dbReference type="Proteomes" id="UP000501926"/>
    </source>
</evidence>
<dbReference type="FunFam" id="3.40.47.10:FF:000029">
    <property type="entry name" value="3-oxoacyl-[acyl-carrier-protein] synthase 1"/>
    <property type="match status" value="1"/>
</dbReference>
<dbReference type="InterPro" id="IPR020841">
    <property type="entry name" value="PKS_Beta-ketoAc_synthase_dom"/>
</dbReference>
<dbReference type="PANTHER" id="PTHR11712">
    <property type="entry name" value="POLYKETIDE SYNTHASE-RELATED"/>
    <property type="match status" value="1"/>
</dbReference>
<evidence type="ECO:0000313" key="6">
    <source>
        <dbReference type="EMBL" id="QII11137.1"/>
    </source>
</evidence>
<dbReference type="CDD" id="cd00834">
    <property type="entry name" value="KAS_I_II"/>
    <property type="match status" value="1"/>
</dbReference>
<evidence type="ECO:0000256" key="1">
    <source>
        <dbReference type="ARBA" id="ARBA00008467"/>
    </source>
</evidence>
<evidence type="ECO:0000259" key="4">
    <source>
        <dbReference type="PROSITE" id="PS52004"/>
    </source>
</evidence>
<name>Q1Q275_KUEST</name>
<gene>
    <name evidence="5" type="primary">Kas</name>
    <name evidence="6" type="synonym">kas</name>
    <name evidence="7" type="synonym">kas_2</name>
    <name evidence="6" type="ORF">KsCSTR_17580</name>
    <name evidence="7" type="ORF">KSMBR1_0786</name>
    <name evidence="5" type="ORF">kuste3346</name>
</gene>
<proteinExistence type="inferred from homology"/>